<dbReference type="InterPro" id="IPR008964">
    <property type="entry name" value="Invasin/intimin_cell_adhesion"/>
</dbReference>
<feature type="domain" description="DUF11" evidence="1">
    <location>
        <begin position="3226"/>
        <end position="3310"/>
    </location>
</feature>
<dbReference type="NCBIfam" id="TIGR01451">
    <property type="entry name" value="B_ant_repeat"/>
    <property type="match status" value="21"/>
</dbReference>
<organism evidence="5 6">
    <name type="scientific">Danxiaibacter flavus</name>
    <dbReference type="NCBI Taxonomy" id="3049108"/>
    <lineage>
        <taxon>Bacteria</taxon>
        <taxon>Pseudomonadati</taxon>
        <taxon>Bacteroidota</taxon>
        <taxon>Chitinophagia</taxon>
        <taxon>Chitinophagales</taxon>
        <taxon>Chitinophagaceae</taxon>
        <taxon>Danxiaibacter</taxon>
    </lineage>
</organism>
<feature type="domain" description="DUF11" evidence="1">
    <location>
        <begin position="1489"/>
        <end position="1581"/>
    </location>
</feature>
<feature type="domain" description="DUF7507" evidence="4">
    <location>
        <begin position="2153"/>
        <end position="2249"/>
    </location>
</feature>
<dbReference type="PANTHER" id="PTHR34819:SF3">
    <property type="entry name" value="CELL SURFACE PROTEIN"/>
    <property type="match status" value="1"/>
</dbReference>
<feature type="domain" description="DUF11" evidence="1">
    <location>
        <begin position="1896"/>
        <end position="1985"/>
    </location>
</feature>
<feature type="domain" description="DUF11" evidence="1">
    <location>
        <begin position="2823"/>
        <end position="2915"/>
    </location>
</feature>
<feature type="domain" description="DUF11" evidence="1">
    <location>
        <begin position="1073"/>
        <end position="1176"/>
    </location>
</feature>
<feature type="domain" description="DUF11" evidence="1">
    <location>
        <begin position="1760"/>
        <end position="1852"/>
    </location>
</feature>
<feature type="domain" description="DUF11" evidence="1">
    <location>
        <begin position="3479"/>
        <end position="3601"/>
    </location>
</feature>
<dbReference type="SUPFAM" id="SSF49373">
    <property type="entry name" value="Invasin/intimin cell-adhesion fragments"/>
    <property type="match status" value="1"/>
</dbReference>
<dbReference type="EMBL" id="JAULBC010000003">
    <property type="protein sequence ID" value="MEX6688182.1"/>
    <property type="molecule type" value="Genomic_DNA"/>
</dbReference>
<dbReference type="Pfam" id="PF19081">
    <property type="entry name" value="Ig_7"/>
    <property type="match status" value="1"/>
</dbReference>
<dbReference type="InterPro" id="IPR055354">
    <property type="entry name" value="DUF7507"/>
</dbReference>
<dbReference type="InterPro" id="IPR036179">
    <property type="entry name" value="Ig-like_dom_sf"/>
</dbReference>
<dbReference type="Gene3D" id="2.60.40.1080">
    <property type="match status" value="1"/>
</dbReference>
<evidence type="ECO:0000313" key="6">
    <source>
        <dbReference type="Proteomes" id="UP001560573"/>
    </source>
</evidence>
<dbReference type="RefSeq" id="WP_369329590.1">
    <property type="nucleotide sequence ID" value="NZ_JAULBC010000003.1"/>
</dbReference>
<gene>
    <name evidence="5" type="ORF">QTN47_11785</name>
</gene>
<evidence type="ECO:0000259" key="4">
    <source>
        <dbReference type="Pfam" id="PF24346"/>
    </source>
</evidence>
<feature type="domain" description="DUF11" evidence="1">
    <location>
        <begin position="2424"/>
        <end position="2529"/>
    </location>
</feature>
<evidence type="ECO:0000313" key="5">
    <source>
        <dbReference type="EMBL" id="MEX6688182.1"/>
    </source>
</evidence>
<feature type="domain" description="DUF11" evidence="1">
    <location>
        <begin position="1622"/>
        <end position="1718"/>
    </location>
</feature>
<feature type="domain" description="Ig-like" evidence="3">
    <location>
        <begin position="288"/>
        <end position="366"/>
    </location>
</feature>
<dbReference type="Pfam" id="PF13585">
    <property type="entry name" value="CHU_C"/>
    <property type="match status" value="1"/>
</dbReference>
<keyword evidence="6" id="KW-1185">Reference proteome</keyword>
<evidence type="ECO:0000259" key="1">
    <source>
        <dbReference type="Pfam" id="PF01345"/>
    </source>
</evidence>
<reference evidence="5 6" key="1">
    <citation type="submission" date="2023-07" db="EMBL/GenBank/DDBJ databases">
        <authorList>
            <person name="Lian W.-H."/>
        </authorList>
    </citation>
    <scope>NUCLEOTIDE SEQUENCE [LARGE SCALE GENOMIC DNA]</scope>
    <source>
        <strain evidence="5 6">SYSU DXS3180</strain>
    </source>
</reference>
<dbReference type="Gene3D" id="2.60.40.1170">
    <property type="entry name" value="Mu homology domain, subdomain B"/>
    <property type="match status" value="2"/>
</dbReference>
<dbReference type="InterPro" id="IPR051172">
    <property type="entry name" value="Chlamydia_OmcB"/>
</dbReference>
<feature type="domain" description="DUF11" evidence="1">
    <location>
        <begin position="47"/>
        <end position="173"/>
    </location>
</feature>
<accession>A0ABV3ZE88</accession>
<dbReference type="Gene3D" id="2.60.40.10">
    <property type="entry name" value="Immunoglobulins"/>
    <property type="match status" value="1"/>
</dbReference>
<dbReference type="InterPro" id="IPR026341">
    <property type="entry name" value="T9SS_type_B"/>
</dbReference>
<evidence type="ECO:0000259" key="3">
    <source>
        <dbReference type="Pfam" id="PF19081"/>
    </source>
</evidence>
<evidence type="ECO:0000259" key="2">
    <source>
        <dbReference type="Pfam" id="PF02368"/>
    </source>
</evidence>
<dbReference type="InterPro" id="IPR044023">
    <property type="entry name" value="Ig_7"/>
</dbReference>
<feature type="domain" description="DUF11" evidence="1">
    <location>
        <begin position="950"/>
        <end position="1040"/>
    </location>
</feature>
<feature type="domain" description="DUF11" evidence="1">
    <location>
        <begin position="1212"/>
        <end position="1312"/>
    </location>
</feature>
<dbReference type="InterPro" id="IPR001434">
    <property type="entry name" value="OmcB-like_DUF11"/>
</dbReference>
<dbReference type="Pfam" id="PF24346">
    <property type="entry name" value="DUF7507"/>
    <property type="match status" value="1"/>
</dbReference>
<dbReference type="Pfam" id="PF01345">
    <property type="entry name" value="DUF11"/>
    <property type="match status" value="14"/>
</dbReference>
<dbReference type="SUPFAM" id="SSF48726">
    <property type="entry name" value="Immunoglobulin"/>
    <property type="match status" value="1"/>
</dbReference>
<name>A0ABV3ZE88_9BACT</name>
<dbReference type="InterPro" id="IPR013783">
    <property type="entry name" value="Ig-like_fold"/>
</dbReference>
<dbReference type="Pfam" id="PF02368">
    <property type="entry name" value="Big_2"/>
    <property type="match status" value="1"/>
</dbReference>
<feature type="domain" description="DUF11" evidence="1">
    <location>
        <begin position="2028"/>
        <end position="2119"/>
    </location>
</feature>
<dbReference type="Gene3D" id="2.60.40.740">
    <property type="match status" value="1"/>
</dbReference>
<dbReference type="NCBIfam" id="TIGR04131">
    <property type="entry name" value="Bac_Flav_CTERM"/>
    <property type="match status" value="1"/>
</dbReference>
<dbReference type="PANTHER" id="PTHR34819">
    <property type="entry name" value="LARGE CYSTEINE-RICH PERIPLASMIC PROTEIN OMCB"/>
    <property type="match status" value="1"/>
</dbReference>
<dbReference type="InterPro" id="IPR047589">
    <property type="entry name" value="DUF11_rpt"/>
</dbReference>
<proteinExistence type="predicted"/>
<feature type="domain" description="DUF11" evidence="1">
    <location>
        <begin position="1348"/>
        <end position="1447"/>
    </location>
</feature>
<sequence>MQKVMEYNALPKPPEFLKLGFAASTGTFMGVHGIRNLQITTPGGLRIQKNGPLTVANGSRLSYNINIYNDGASALTNIPFTDTLPANFQYDSIGFSNAGTTGNTFTKGSTTMAQGVLKNNTLTLQPNSYAILTVYGKAKFTDSLALQLKNTAIAKAPSGFTDPDITNDTSRTTTFRIPIVKGTSKTICSGTSTDIALTTMANATLTWTATVTAGSATGATSGSAVANAAGQYTLPQTLTNTGTAPATVSYKITPSYIYTTNDGGQIVATGPDSTVIVTVNPFITNIPINSADVVVCNNVSATLTATSTVGNPVYKWYSNSGLTTLLATGPTYTTPKLTGSTSYYVTVQNAFTCENKPGTAKRVDVTISGTCGSDVPSGCSANGSLLIKNDFGGNNASDPNYSSTRLPNGTTTYTFASGAANFPPQTNQYSLTKNPNGNGFAQWYTNLTDHTGSGYMAVFNADLQPGTFFTDTLRNLCPGTQLFFSAWAISLFRNATGGINPNLTFALTNPVTGDTVSKFFAGDIINGDKVWRQYGMNFTVPAGLSSIALSIKNNAPGGTGNDVALDDITVYACTPPVTVTGLKSGGIYCQGENLNLVAAYTDDGTLGAGYVYQWFYSTSGDLTSWNSWTPVNGATTNTLSIPSAVGYYRVVVGNPANIAAQKFYCCAVSNAVQVTSVNPAPTVNNITGTAATCVGDSTQLSNTTAGGTWASANASIATVDNTGKVKGVGTGTVNITYTVAVAGACSTTVSLAVTVSPRAIVNQPVNINICNASAVAPIILSGSPAGVTFSWTGGTTIGMPDGTGTTIPSFTAINAGTTAIVANITVTPIANGCNGVAKVFTVTVDPSAATPTISLSRPVSELGYQKVVTLTANAAGATSYQWYKSGVLIPGATAATYTIPSYSHADTGTYTVAAYNSKGCQSNAQGSVTLPDVERFETWKLVTDANGDFKPQANEILTYTIYVKNTGTVPLTNVQIKDTIPGHTTYLSGGIHNVTDNTVSFTIPGIAPGATENEVFTVQIDPDITGVDTIYNQALVQTDTTSHLTGCAEDRTNGECPTTIPTQPNKAFITWKAVTDTDGDNKAAANEILTYTIHIKNIGSVSVDNVTVTDIVPAHTTFITGSAGNGNYNGGTNTVTYSWQNLKVAQDTTVSFQVRVDNNITGVPLISNQGTITGDTTTHSTGCSESEANGNCTTDIPTIGTKSFDTWKTVTAENPDGKAQPGERLIYTIHVKNTGSVNIANISITDTIPAYTSYVAGSAGNGVYNATDKTITYSWTNLKVGQDTTVRFAADVATDLTGADSISNHARVTGDTISHPTGCSEATAADSCNTSVPVDAAKNFIAWKTVSDSSNNGLADAGELITYTIHVKNTGNRSIDSVTIKDTIPSRTRFVDGSAGNGIYNTLDSSVSFLIRNLGVGIDTAVSFAVRLDSNITGVDTVRNRVFVTGDSVSHPTGCSEATASDSCNTDIPANKIKDFFTWKTVADSDGDGKASAGDTLTYTVHVKNTGNVDIFNLILSDTIPEYTTFIPGLLGGSHNSFRNTVNFVWSILRVGQDTSFSFRVKVDADLTGVDSIRNRGIISADTLTRYTACSEASAKDSCTTTIPVQKTKAFITWKSVRDASGNGRAEANELLTYSIHIKNTGSIILTGIVVQDTLPPYTTLVNGDGGIYNPANRAINFTITRLLTGRDTSVSFVVRVNNDLTGADTALFNQAVVTSDTVRHPTGCAEATAIDSCVTEIPLTRVKSFDTWKLLSDESGDLKATAGEKLTYTIHVKNTGNVAINNVTLVDTIPLHTTYLAGSGGIYNAVSNTVSFSWTNLKVAQDTTVTFIVTVNADITSVDTIHNQASVTGDTITHETGCSEATPNGACPTVMPTYQVKSFKTWKLVADASGDGLAQSGEVLTYTIFIKNTGNVLINNITIRDTMPAYTSFLSGNGLFDSASKSITFTGVHLGVGRDTSFTFTVRVADDLTGARIISNVARVNGDTLTYNTGCSEDKANGVCRTDIPVDAIKDFKTWKFVSDASGNGLPGADEILTYTIHVKNTGNVILNNTTVRDSIPAHTTYVANSGGIYDIATNTVIFRILNLGVHKDTSVQFQVKIDHDITAADTIRNKGVVTGDTVTHPTGCSESTANSNCETIIPTDTIYAFSAWKTVADADGDGFGQPGEDLTYSIHVRNTGNLALSNLLVYDTVPVRTTYVAGSGGVVNGNRVEFGGLNIAVGDSVLLQFKVHITENSTGRDTIANIAYVHVPNSGPDIPTCNRPDGCPPETGDTTFIPVAVQSYIAWKTVNGLSADGFASAGEQLVYRINVRNTGKVAVTGLQVFDTIPHLTSYVPGSGGTINGSRVEFNNITVPVGATSQFVFNVQVDSSVTNKDSIRNIAFTNNGNGNTPTCTNPDNCVGGDTTKIPVGPTQFTAWKIVADANNDGSAQPGEVLTYTIYVKNTGSVTIAGVQVFDTIPAYTTYAGGSSGILSGGKIFFNNITIPVGDSVSVSFNVTVGTNLPASVTSIRNIGYVHEPGTPDQPTCNNPAGCPSGDSTEIQVKPLSYIAWKTVADANGDGSVQANEQLTYSIHVKNTGNAVLNGLLIYDTIPMYTTYVAGSGGVLNGSRVEFSNINVAIGDSVTVQFKVTAAASLMNIPSIKNIAFVHDNGGGEDKPTCTAPDGCIGGDTTIIPTKVFNYIAWKTVDDASGDGSAQPGEVLTYTIHVRNTDVVPLSGLLIYDTIPVHTTYVTGSGGTLNGARVDFSNVNIPVGDSALLSFKVTVGTGLSADVLHISNIAFIHIPGDGGDKPTCNDPSGCINGDSTIIPVKRLSYIAWKTVTDANGDGSVQANEQLTYSIHVRNTGTAALTGLLIYDTIPAYTSYVTGSGGVLNGPRVEFSNINIAVGDSVTVQFKVTAAVDLMSVPAIKNIAFVHDNGGGEDKPTCTAPDGCVGGDTTAIPTKVFNYIAWKTVDDASGDGSAQPGEVLTYTIHVRNTDVVPLQNLLIYDTIPDHTTYVTGSGGTLNGARVDFSNVNIPVGDSALLSFKVTVGTGLSADVLHISNIAFIHIPGDGGDKPTCNDPSGCINGDSTIIPVKPLSFIAWKTVADANGNGSVQANEQLTYSIHVKNTGNAVLNGLLIYDTIPMFTTYVAGSGGVLNGSRVEFSNVNVAIGDSVTVQFKVTAAASLLNIPSIKNIAFVHDNGGGEDKPTCTAPDGCVGGDTMVIPITQPITYEAWKTVSDASGDGKAQPGEILTYTIHLTNMSATALTGLMVYDRLPAYTTYVAGSGGILNGGRVEFSNINVPANDSVLLSFKVTTDADLSNASSIRNIAFVRDQGGKDVPTCTAPVACPNGDTTIIPVGNSAYIAWKTVSDADNDGKAEPGETLTYIIHLHNTGNVALTGLLVYDAIPALTTYVQGSGGTLSNGRVEFSNVNVPVGDSALLSFKVNVGTNLGNAGVIKNIGYIHDNSEGPDKPTCSTPSGCTGGDSTAIPVLNLVDLKITKRATNTSTGVGNNIIGVNDPFYYQIAVTNNSAVTAHNVVVTDTLASVLTYRESSADKGTAAFKQASRVITWTIDSLAGSEQGNLIVTVSSQQSGIVANRVVVTSMEQDSNPLDNISSVVTDVLELKIPNVVTPNGDGHNDKFVIQGLELYPDNQLLIFNRWNNKIYEKKGYTNDWDGSTLNAGTYYYELKLKDRNNQWHSYKGYITLLKDKH</sequence>
<protein>
    <submittedName>
        <fullName evidence="5">Gliding motility-associated C-terminal domain-containing protein</fullName>
    </submittedName>
</protein>
<feature type="domain" description="BIG2" evidence="2">
    <location>
        <begin position="697"/>
        <end position="741"/>
    </location>
</feature>
<dbReference type="InterPro" id="IPR003343">
    <property type="entry name" value="Big_2"/>
</dbReference>
<comment type="caution">
    <text evidence="5">The sequence shown here is derived from an EMBL/GenBank/DDBJ whole genome shotgun (WGS) entry which is preliminary data.</text>
</comment>
<dbReference type="Proteomes" id="UP001560573">
    <property type="component" value="Unassembled WGS sequence"/>
</dbReference>